<proteinExistence type="predicted"/>
<name>A0A1Y1JV93_PLAGO</name>
<dbReference type="GeneID" id="39745470"/>
<dbReference type="RefSeq" id="XP_028547251.1">
    <property type="nucleotide sequence ID" value="XM_028691450.1"/>
</dbReference>
<feature type="transmembrane region" description="Helical" evidence="1">
    <location>
        <begin position="274"/>
        <end position="294"/>
    </location>
</feature>
<dbReference type="Proteomes" id="UP000195521">
    <property type="component" value="Unassembled WGS sequence"/>
</dbReference>
<sequence>MSPEPDFRWMFPNFTREYNDAIYIYRENSRTWLTDACKKFCNDVTGGNCGNFIVHCTDFGRYLYHINSKKNDEYTKQRCKYYFYKLMFELQQKSIDCGGVESCYKKMIQKLNSSNYLKGNPSCEAYIDEFDKRYLLIFSKLDKISDYIHKLISKHHSSCWSNIYKECDEHIRYLMSCAYKGKKKFYDMLENVVNTYKKLCPESRITLLPFIEESKNKAEVTMSIHSPADETVEQASPPLFTIHGFEEVPNNALDAVKVERMLSNGVSDVGNDSGVISGFFLSLFIIFSILFILYKVKNMLNFIHVYRITYTIFFSVLQSRIKRVRSIFNKKHSEHKNMMESLEREHNFKVYNRFQIAYNTDDYQ</sequence>
<organism evidence="2 3">
    <name type="scientific">Plasmodium gonderi</name>
    <dbReference type="NCBI Taxonomy" id="77519"/>
    <lineage>
        <taxon>Eukaryota</taxon>
        <taxon>Sar</taxon>
        <taxon>Alveolata</taxon>
        <taxon>Apicomplexa</taxon>
        <taxon>Aconoidasida</taxon>
        <taxon>Haemosporida</taxon>
        <taxon>Plasmodiidae</taxon>
        <taxon>Plasmodium</taxon>
        <taxon>Plasmodium (Plasmodium)</taxon>
    </lineage>
</organism>
<evidence type="ECO:0000313" key="3">
    <source>
        <dbReference type="Proteomes" id="UP000195521"/>
    </source>
</evidence>
<dbReference type="AlphaFoldDB" id="A0A1Y1JV93"/>
<reference evidence="3" key="1">
    <citation type="submission" date="2017-04" db="EMBL/GenBank/DDBJ databases">
        <title>Plasmodium gonderi genome.</title>
        <authorList>
            <person name="Arisue N."/>
            <person name="Honma H."/>
            <person name="Kawai S."/>
            <person name="Tougan T."/>
            <person name="Tanabe K."/>
            <person name="Horii T."/>
        </authorList>
    </citation>
    <scope>NUCLEOTIDE SEQUENCE [LARGE SCALE GENOMIC DNA]</scope>
    <source>
        <strain evidence="3">ATCC 30045</strain>
    </source>
</reference>
<accession>A0A1Y1JV93</accession>
<keyword evidence="1" id="KW-1133">Transmembrane helix</keyword>
<comment type="caution">
    <text evidence="2">The sequence shown here is derived from an EMBL/GenBank/DDBJ whole genome shotgun (WGS) entry which is preliminary data.</text>
</comment>
<keyword evidence="1" id="KW-0812">Transmembrane</keyword>
<keyword evidence="3" id="KW-1185">Reference proteome</keyword>
<protein>
    <submittedName>
        <fullName evidence="2">Variable surface protein</fullName>
    </submittedName>
</protein>
<evidence type="ECO:0000313" key="2">
    <source>
        <dbReference type="EMBL" id="GAW84662.1"/>
    </source>
</evidence>
<keyword evidence="1" id="KW-0472">Membrane</keyword>
<gene>
    <name evidence="2" type="ORF">PGO_004265</name>
</gene>
<evidence type="ECO:0000256" key="1">
    <source>
        <dbReference type="SAM" id="Phobius"/>
    </source>
</evidence>
<dbReference type="EMBL" id="BDQF01000575">
    <property type="protein sequence ID" value="GAW84662.1"/>
    <property type="molecule type" value="Genomic_DNA"/>
</dbReference>